<accession>A0ABV4EEJ9</accession>
<organism evidence="1 2">
    <name type="scientific">Erwinia aeris</name>
    <dbReference type="NCBI Taxonomy" id="3239803"/>
    <lineage>
        <taxon>Bacteria</taxon>
        <taxon>Pseudomonadati</taxon>
        <taxon>Pseudomonadota</taxon>
        <taxon>Gammaproteobacteria</taxon>
        <taxon>Enterobacterales</taxon>
        <taxon>Erwiniaceae</taxon>
        <taxon>Erwinia</taxon>
    </lineage>
</organism>
<comment type="caution">
    <text evidence="1">The sequence shown here is derived from an EMBL/GenBank/DDBJ whole genome shotgun (WGS) entry which is preliminary data.</text>
</comment>
<protein>
    <submittedName>
        <fullName evidence="1">Uncharacterized protein</fullName>
    </submittedName>
</protein>
<dbReference type="Proteomes" id="UP001565243">
    <property type="component" value="Unassembled WGS sequence"/>
</dbReference>
<gene>
    <name evidence="1" type="ORF">AB6T85_22565</name>
</gene>
<sequence>MDIKYYDEHSGEFDTITQTLKKEMEKIWGDSLKKNGDTLDDESVYGQLFEELQYNFSPESFSELDPAQTLNEDQIAAFVARSRRYKTGITVKCVPGKPHRWLKGRIEPFENAEGNNLIWIDVAAIEYIGAGMQFEDQYYLSVTTRSGQTYRVNDFRLPGRLLESAHDTLFRALNSTTGGDF</sequence>
<dbReference type="RefSeq" id="WP_369896822.1">
    <property type="nucleotide sequence ID" value="NZ_JBGFFX010000019.1"/>
</dbReference>
<reference evidence="1 2" key="1">
    <citation type="submission" date="2024-07" db="EMBL/GenBank/DDBJ databases">
        <authorList>
            <person name="Hebao G."/>
        </authorList>
    </citation>
    <scope>NUCLEOTIDE SEQUENCE [LARGE SCALE GENOMIC DNA]</scope>
    <source>
        <strain evidence="1 2">ACCC 02193</strain>
    </source>
</reference>
<keyword evidence="2" id="KW-1185">Reference proteome</keyword>
<proteinExistence type="predicted"/>
<name>A0ABV4EEJ9_9GAMM</name>
<dbReference type="EMBL" id="JBGFFX010000019">
    <property type="protein sequence ID" value="MEY8773191.1"/>
    <property type="molecule type" value="Genomic_DNA"/>
</dbReference>
<evidence type="ECO:0000313" key="1">
    <source>
        <dbReference type="EMBL" id="MEY8773191.1"/>
    </source>
</evidence>
<evidence type="ECO:0000313" key="2">
    <source>
        <dbReference type="Proteomes" id="UP001565243"/>
    </source>
</evidence>